<proteinExistence type="predicted"/>
<dbReference type="InterPro" id="IPR000626">
    <property type="entry name" value="Ubiquitin-like_dom"/>
</dbReference>
<evidence type="ECO:0000313" key="2">
    <source>
        <dbReference type="EMBL" id="KAL3399746.1"/>
    </source>
</evidence>
<dbReference type="Proteomes" id="UP001627154">
    <property type="component" value="Unassembled WGS sequence"/>
</dbReference>
<evidence type="ECO:0000259" key="1">
    <source>
        <dbReference type="PROSITE" id="PS50053"/>
    </source>
</evidence>
<dbReference type="PANTHER" id="PTHR10666">
    <property type="entry name" value="UBIQUITIN"/>
    <property type="match status" value="1"/>
</dbReference>
<protein>
    <recommendedName>
        <fullName evidence="1">Ubiquitin-like domain-containing protein</fullName>
    </recommendedName>
</protein>
<dbReference type="PRINTS" id="PR00348">
    <property type="entry name" value="UBIQUITIN"/>
</dbReference>
<dbReference type="PROSITE" id="PS50053">
    <property type="entry name" value="UBIQUITIN_2"/>
    <property type="match status" value="1"/>
</dbReference>
<dbReference type="SUPFAM" id="SSF54236">
    <property type="entry name" value="Ubiquitin-like"/>
    <property type="match status" value="1"/>
</dbReference>
<dbReference type="AlphaFoldDB" id="A0ABD2X4P6"/>
<gene>
    <name evidence="2" type="ORF">TKK_006992</name>
</gene>
<dbReference type="SMART" id="SM00213">
    <property type="entry name" value="UBQ"/>
    <property type="match status" value="1"/>
</dbReference>
<dbReference type="EMBL" id="JBJJXI010000055">
    <property type="protein sequence ID" value="KAL3399746.1"/>
    <property type="molecule type" value="Genomic_DNA"/>
</dbReference>
<organism evidence="2 3">
    <name type="scientific">Trichogramma kaykai</name>
    <dbReference type="NCBI Taxonomy" id="54128"/>
    <lineage>
        <taxon>Eukaryota</taxon>
        <taxon>Metazoa</taxon>
        <taxon>Ecdysozoa</taxon>
        <taxon>Arthropoda</taxon>
        <taxon>Hexapoda</taxon>
        <taxon>Insecta</taxon>
        <taxon>Pterygota</taxon>
        <taxon>Neoptera</taxon>
        <taxon>Endopterygota</taxon>
        <taxon>Hymenoptera</taxon>
        <taxon>Apocrita</taxon>
        <taxon>Proctotrupomorpha</taxon>
        <taxon>Chalcidoidea</taxon>
        <taxon>Trichogrammatidae</taxon>
        <taxon>Trichogramma</taxon>
    </lineage>
</organism>
<dbReference type="Pfam" id="PF00240">
    <property type="entry name" value="ubiquitin"/>
    <property type="match status" value="1"/>
</dbReference>
<dbReference type="InterPro" id="IPR019956">
    <property type="entry name" value="Ubiquitin_dom"/>
</dbReference>
<accession>A0ABD2X4P6</accession>
<reference evidence="2 3" key="1">
    <citation type="journal article" date="2024" name="bioRxiv">
        <title>A reference genome for Trichogramma kaykai: A tiny desert-dwelling parasitoid wasp with competing sex-ratio distorters.</title>
        <authorList>
            <person name="Culotta J."/>
            <person name="Lindsey A.R."/>
        </authorList>
    </citation>
    <scope>NUCLEOTIDE SEQUENCE [LARGE SCALE GENOMIC DNA]</scope>
    <source>
        <strain evidence="2 3">KSX58</strain>
    </source>
</reference>
<dbReference type="InterPro" id="IPR029071">
    <property type="entry name" value="Ubiquitin-like_domsf"/>
</dbReference>
<sequence>MRVFVKFVVETYGDLTIPMDIDSTDKVQRIMEKIEEKEGIPIYHQRIIFDRKQLFREETLQYYNIQEGDMMCLILRQGRLPAFYRFK</sequence>
<name>A0ABD2X4P6_9HYME</name>
<evidence type="ECO:0000313" key="3">
    <source>
        <dbReference type="Proteomes" id="UP001627154"/>
    </source>
</evidence>
<feature type="domain" description="Ubiquitin-like" evidence="1">
    <location>
        <begin position="1"/>
        <end position="77"/>
    </location>
</feature>
<dbReference type="Gene3D" id="3.10.20.90">
    <property type="entry name" value="Phosphatidylinositol 3-kinase Catalytic Subunit, Chain A, domain 1"/>
    <property type="match status" value="1"/>
</dbReference>
<keyword evidence="3" id="KW-1185">Reference proteome</keyword>
<comment type="caution">
    <text evidence="2">The sequence shown here is derived from an EMBL/GenBank/DDBJ whole genome shotgun (WGS) entry which is preliminary data.</text>
</comment>
<dbReference type="InterPro" id="IPR050158">
    <property type="entry name" value="Ubiquitin_ubiquitin-like"/>
</dbReference>